<evidence type="ECO:0000313" key="2">
    <source>
        <dbReference type="EMBL" id="CCH66396.1"/>
    </source>
</evidence>
<comment type="caution">
    <text evidence="2">The sequence shown here is derived from an EMBL/GenBank/DDBJ whole genome shotgun (WGS) entry which is preliminary data.</text>
</comment>
<organism evidence="2 3">
    <name type="scientific">Richelia intracellularis HH01</name>
    <dbReference type="NCBI Taxonomy" id="1165094"/>
    <lineage>
        <taxon>Bacteria</taxon>
        <taxon>Bacillati</taxon>
        <taxon>Cyanobacteriota</taxon>
        <taxon>Cyanophyceae</taxon>
        <taxon>Nostocales</taxon>
        <taxon>Nostocaceae</taxon>
        <taxon>Richelia</taxon>
    </lineage>
</organism>
<feature type="compositionally biased region" description="Low complexity" evidence="1">
    <location>
        <begin position="126"/>
        <end position="150"/>
    </location>
</feature>
<dbReference type="AlphaFoldDB" id="M1X4M3"/>
<feature type="region of interest" description="Disordered" evidence="1">
    <location>
        <begin position="120"/>
        <end position="150"/>
    </location>
</feature>
<proteinExistence type="predicted"/>
<sequence>MANSCSRYLAAISSALSYTKSRFLIMSPGSGSNCLVDKEIRPLSASKSMIMTFNSSFTLKTLWGVSICSWEISEMWSKPLTPPISMNAPYGLIPRTVPITTSPTSKRFIFRSTKARRCDNTNRLRSSSTSKNFSGSSSPNKSSFGLRVLI</sequence>
<reference evidence="2 3" key="1">
    <citation type="submission" date="2012-05" db="EMBL/GenBank/DDBJ databases">
        <authorList>
            <person name="Hilton J."/>
        </authorList>
    </citation>
    <scope>NUCLEOTIDE SEQUENCE [LARGE SCALE GENOMIC DNA]</scope>
    <source>
        <strain evidence="2 3">HH01</strain>
    </source>
</reference>
<dbReference type="Proteomes" id="UP000053051">
    <property type="component" value="Unassembled WGS sequence"/>
</dbReference>
<gene>
    <name evidence="2" type="ORF">RINTHH_2410</name>
</gene>
<name>M1X4M3_9NOST</name>
<keyword evidence="3" id="KW-1185">Reference proteome</keyword>
<protein>
    <submittedName>
        <fullName evidence="2">Uncharacterized protein</fullName>
    </submittedName>
</protein>
<dbReference type="EMBL" id="CAIY01000011">
    <property type="protein sequence ID" value="CCH66396.1"/>
    <property type="molecule type" value="Genomic_DNA"/>
</dbReference>
<accession>M1X4M3</accession>
<evidence type="ECO:0000256" key="1">
    <source>
        <dbReference type="SAM" id="MobiDB-lite"/>
    </source>
</evidence>
<reference evidence="3" key="2">
    <citation type="submission" date="2016-01" db="EMBL/GenBank/DDBJ databases">
        <title>Diatom-associated endosymboitic cyanobacterium lacks core nitrogen metabolism enzymes.</title>
        <authorList>
            <person name="Hilton J.A."/>
            <person name="Foster R.A."/>
            <person name="Tripp H.J."/>
            <person name="Carter B.J."/>
            <person name="Zehr J.P."/>
            <person name="Villareal T.A."/>
        </authorList>
    </citation>
    <scope>NUCLEOTIDE SEQUENCE [LARGE SCALE GENOMIC DNA]</scope>
    <source>
        <strain evidence="3">HH01</strain>
    </source>
</reference>
<evidence type="ECO:0000313" key="3">
    <source>
        <dbReference type="Proteomes" id="UP000053051"/>
    </source>
</evidence>